<keyword evidence="1" id="KW-0808">Transferase</keyword>
<dbReference type="Proteomes" id="UP000002724">
    <property type="component" value="Chromosome"/>
</dbReference>
<proteinExistence type="predicted"/>
<dbReference type="RefSeq" id="WP_012508456.1">
    <property type="nucleotide sequence ID" value="NC_011060.1"/>
</dbReference>
<organism evidence="1 2">
    <name type="scientific">Pelodictyon phaeoclathratiforme (strain DSM 5477 / BU-1)</name>
    <dbReference type="NCBI Taxonomy" id="324925"/>
    <lineage>
        <taxon>Bacteria</taxon>
        <taxon>Pseudomonadati</taxon>
        <taxon>Chlorobiota</taxon>
        <taxon>Chlorobiia</taxon>
        <taxon>Chlorobiales</taxon>
        <taxon>Chlorobiaceae</taxon>
        <taxon>Chlorobium/Pelodictyon group</taxon>
        <taxon>Pelodictyon</taxon>
    </lineage>
</organism>
<dbReference type="InterPro" id="IPR010235">
    <property type="entry name" value="HepT"/>
</dbReference>
<dbReference type="OrthoDB" id="9810452at2"/>
<evidence type="ECO:0000313" key="1">
    <source>
        <dbReference type="EMBL" id="ACF43969.1"/>
    </source>
</evidence>
<name>B4SB23_PELPB</name>
<dbReference type="AlphaFoldDB" id="B4SB23"/>
<keyword evidence="2" id="KW-1185">Reference proteome</keyword>
<dbReference type="KEGG" id="pph:Ppha_1734"/>
<evidence type="ECO:0000313" key="2">
    <source>
        <dbReference type="Proteomes" id="UP000002724"/>
    </source>
</evidence>
<dbReference type="HOGENOM" id="CLU_118479_0_0_10"/>
<dbReference type="NCBIfam" id="TIGR01987">
    <property type="entry name" value="HI0074"/>
    <property type="match status" value="1"/>
</dbReference>
<dbReference type="STRING" id="324925.Ppha_1734"/>
<gene>
    <name evidence="1" type="ordered locus">Ppha_1734</name>
</gene>
<accession>B4SB23</accession>
<reference evidence="1 2" key="1">
    <citation type="submission" date="2008-06" db="EMBL/GenBank/DDBJ databases">
        <title>Complete sequence of Pelodictyon phaeoclathratiforme BU-1.</title>
        <authorList>
            <consortium name="US DOE Joint Genome Institute"/>
            <person name="Lucas S."/>
            <person name="Copeland A."/>
            <person name="Lapidus A."/>
            <person name="Glavina del Rio T."/>
            <person name="Dalin E."/>
            <person name="Tice H."/>
            <person name="Bruce D."/>
            <person name="Goodwin L."/>
            <person name="Pitluck S."/>
            <person name="Schmutz J."/>
            <person name="Larimer F."/>
            <person name="Land M."/>
            <person name="Hauser L."/>
            <person name="Kyrpides N."/>
            <person name="Mikhailova N."/>
            <person name="Liu Z."/>
            <person name="Li T."/>
            <person name="Zhao F."/>
            <person name="Overmann J."/>
            <person name="Bryant D.A."/>
            <person name="Richardson P."/>
        </authorList>
    </citation>
    <scope>NUCLEOTIDE SEQUENCE [LARGE SCALE GENOMIC DNA]</scope>
    <source>
        <strain evidence="2">DSM 5477 / BU-1</strain>
    </source>
</reference>
<dbReference type="GO" id="GO:0016740">
    <property type="term" value="F:transferase activity"/>
    <property type="evidence" value="ECO:0007669"/>
    <property type="project" value="UniProtKB-KW"/>
</dbReference>
<protein>
    <submittedName>
        <fullName evidence="1">Nucleotidyltransferase substrate binding protein, HI0074 family</fullName>
    </submittedName>
</protein>
<dbReference type="Gene3D" id="1.20.120.330">
    <property type="entry name" value="Nucleotidyltransferases domain 2"/>
    <property type="match status" value="1"/>
</dbReference>
<dbReference type="EMBL" id="CP001110">
    <property type="protein sequence ID" value="ACF43969.1"/>
    <property type="molecule type" value="Genomic_DNA"/>
</dbReference>
<dbReference type="SUPFAM" id="SSF81593">
    <property type="entry name" value="Nucleotidyltransferase substrate binding subunit/domain"/>
    <property type="match status" value="1"/>
</dbReference>
<sequence length="140" mass="15822">MTLDLSSLIKAIASLEKSINSYQVCAANSTLTKEDIETVKAGVIQNFEVAYEQCWKFMKRWIEQNVSAGVVDGVTRRELFRVSAENRLLDDVALWMEFHQSRNLTSHTYDSNNADHAFGSALLFIGAAKEFLARLESRND</sequence>
<dbReference type="Pfam" id="PF08780">
    <property type="entry name" value="NTase_sub_bind"/>
    <property type="match status" value="1"/>
</dbReference>